<evidence type="ECO:0000256" key="1">
    <source>
        <dbReference type="ARBA" id="ARBA00007613"/>
    </source>
</evidence>
<feature type="compositionally biased region" description="Low complexity" evidence="3">
    <location>
        <begin position="102"/>
        <end position="117"/>
    </location>
</feature>
<sequence length="471" mass="49413">MIMRHVPSIALAALAACLTGCTVGPDYSAPVPGVPDTWSEAIPGSETAPETAWWRGFGDEQLDTLITTALDENIDVRIAVARLAEAEARTTSERAANWPSVDASADASASGDISGDASSSTGAGLGAALAFVPDVFGGRRRQIEQVEATAAARRFDIEDVKRVTAASIAERYIELRRSRARLDLLTTSLELQQQTLDIVRQRAEAGLSADLDVQRAASDLARTRAQRGSLDIAEARSLHDLAILTGAVPGTLGLEPAAETTIPDFADPVAPGVPADLLRRRADLQAAERDLAAASAAIGVATAELYPAFSIPGSITADLGSADRLVGDTVARIGAAVDVPVFDAGRRRVGVDIAEARAEQALLAYRQTLLEAVGEVEDALVSIRAVEARTAELERAVAASEQAFDQLDALYREGLASFIDILDAQRTLIDSRESLLDSQADHALAVIALHRALGAPVDPALNPGGVPDSRS</sequence>
<dbReference type="Pfam" id="PF02321">
    <property type="entry name" value="OEP"/>
    <property type="match status" value="2"/>
</dbReference>
<evidence type="ECO:0000313" key="4">
    <source>
        <dbReference type="EMBL" id="GLK51762.1"/>
    </source>
</evidence>
<keyword evidence="2" id="KW-0472">Membrane</keyword>
<evidence type="ECO:0000256" key="2">
    <source>
        <dbReference type="RuleBase" id="RU362097"/>
    </source>
</evidence>
<dbReference type="Proteomes" id="UP001143486">
    <property type="component" value="Unassembled WGS sequence"/>
</dbReference>
<keyword evidence="2" id="KW-0564">Palmitate</keyword>
<comment type="subcellular location">
    <subcellularLocation>
        <location evidence="2">Cell membrane</location>
        <topology evidence="2">Lipid-anchor</topology>
    </subcellularLocation>
</comment>
<dbReference type="NCBIfam" id="TIGR01845">
    <property type="entry name" value="outer_NodT"/>
    <property type="match status" value="1"/>
</dbReference>
<comment type="caution">
    <text evidence="4">The sequence shown here is derived from an EMBL/GenBank/DDBJ whole genome shotgun (WGS) entry which is preliminary data.</text>
</comment>
<dbReference type="Gene3D" id="2.20.200.10">
    <property type="entry name" value="Outer membrane efflux proteins (OEP)"/>
    <property type="match status" value="1"/>
</dbReference>
<keyword evidence="2" id="KW-1134">Transmembrane beta strand</keyword>
<evidence type="ECO:0000313" key="5">
    <source>
        <dbReference type="Proteomes" id="UP001143486"/>
    </source>
</evidence>
<dbReference type="InterPro" id="IPR010131">
    <property type="entry name" value="MdtP/NodT-like"/>
</dbReference>
<name>A0A9W6MN32_9PROT</name>
<dbReference type="InterPro" id="IPR003423">
    <property type="entry name" value="OMP_efflux"/>
</dbReference>
<protein>
    <submittedName>
        <fullName evidence="4">RND transporter</fullName>
    </submittedName>
</protein>
<reference evidence="4" key="2">
    <citation type="submission" date="2023-01" db="EMBL/GenBank/DDBJ databases">
        <authorList>
            <person name="Sun Q."/>
            <person name="Evtushenko L."/>
        </authorList>
    </citation>
    <scope>NUCLEOTIDE SEQUENCE</scope>
    <source>
        <strain evidence="4">VKM B-1513</strain>
    </source>
</reference>
<gene>
    <name evidence="4" type="ORF">GCM10017621_12700</name>
</gene>
<dbReference type="PROSITE" id="PS51257">
    <property type="entry name" value="PROKAR_LIPOPROTEIN"/>
    <property type="match status" value="1"/>
</dbReference>
<feature type="region of interest" description="Disordered" evidence="3">
    <location>
        <begin position="91"/>
        <end position="117"/>
    </location>
</feature>
<dbReference type="PANTHER" id="PTHR30203">
    <property type="entry name" value="OUTER MEMBRANE CATION EFFLUX PROTEIN"/>
    <property type="match status" value="1"/>
</dbReference>
<dbReference type="SUPFAM" id="SSF56954">
    <property type="entry name" value="Outer membrane efflux proteins (OEP)"/>
    <property type="match status" value="1"/>
</dbReference>
<evidence type="ECO:0000256" key="3">
    <source>
        <dbReference type="SAM" id="MobiDB-lite"/>
    </source>
</evidence>
<keyword evidence="5" id="KW-1185">Reference proteome</keyword>
<dbReference type="GO" id="GO:0015562">
    <property type="term" value="F:efflux transmembrane transporter activity"/>
    <property type="evidence" value="ECO:0007669"/>
    <property type="project" value="InterPro"/>
</dbReference>
<dbReference type="PANTHER" id="PTHR30203:SF32">
    <property type="entry name" value="CATION EFFLUX SYSTEM PROTEIN CUSC"/>
    <property type="match status" value="1"/>
</dbReference>
<reference evidence="4" key="1">
    <citation type="journal article" date="2014" name="Int. J. Syst. Evol. Microbiol.">
        <title>Complete genome sequence of Corynebacterium casei LMG S-19264T (=DSM 44701T), isolated from a smear-ripened cheese.</title>
        <authorList>
            <consortium name="US DOE Joint Genome Institute (JGI-PGF)"/>
            <person name="Walter F."/>
            <person name="Albersmeier A."/>
            <person name="Kalinowski J."/>
            <person name="Ruckert C."/>
        </authorList>
    </citation>
    <scope>NUCLEOTIDE SEQUENCE</scope>
    <source>
        <strain evidence="4">VKM B-1513</strain>
    </source>
</reference>
<dbReference type="EMBL" id="BSFE01000003">
    <property type="protein sequence ID" value="GLK51762.1"/>
    <property type="molecule type" value="Genomic_DNA"/>
</dbReference>
<keyword evidence="2" id="KW-0812">Transmembrane</keyword>
<feature type="chain" id="PRO_5041020796" evidence="2">
    <location>
        <begin position="29"/>
        <end position="471"/>
    </location>
</feature>
<keyword evidence="2" id="KW-0732">Signal</keyword>
<keyword evidence="2" id="KW-0449">Lipoprotein</keyword>
<proteinExistence type="inferred from homology"/>
<comment type="similarity">
    <text evidence="1 2">Belongs to the outer membrane factor (OMF) (TC 1.B.17) family.</text>
</comment>
<accession>A0A9W6MN32</accession>
<dbReference type="AlphaFoldDB" id="A0A9W6MN32"/>
<dbReference type="Gene3D" id="1.20.1600.10">
    <property type="entry name" value="Outer membrane efflux proteins (OEP)"/>
    <property type="match status" value="1"/>
</dbReference>
<organism evidence="4 5">
    <name type="scientific">Maricaulis virginensis</name>
    <dbReference type="NCBI Taxonomy" id="144022"/>
    <lineage>
        <taxon>Bacteria</taxon>
        <taxon>Pseudomonadati</taxon>
        <taxon>Pseudomonadota</taxon>
        <taxon>Alphaproteobacteria</taxon>
        <taxon>Maricaulales</taxon>
        <taxon>Maricaulaceae</taxon>
        <taxon>Maricaulis</taxon>
    </lineage>
</organism>
<feature type="signal peptide" evidence="2">
    <location>
        <begin position="1"/>
        <end position="28"/>
    </location>
</feature>
<dbReference type="GO" id="GO:0005886">
    <property type="term" value="C:plasma membrane"/>
    <property type="evidence" value="ECO:0007669"/>
    <property type="project" value="UniProtKB-SubCell"/>
</dbReference>